<comment type="caution">
    <text evidence="1">The sequence shown here is derived from an EMBL/GenBank/DDBJ whole genome shotgun (WGS) entry which is preliminary data.</text>
</comment>
<gene>
    <name evidence="1" type="ORF">EKG37_17575</name>
</gene>
<reference evidence="1 2" key="1">
    <citation type="submission" date="2018-12" db="EMBL/GenBank/DDBJ databases">
        <title>Bacillus yapensis draft genome sequence.</title>
        <authorList>
            <person name="Yu L."/>
            <person name="Xu X."/>
            <person name="Tang X."/>
        </authorList>
    </citation>
    <scope>NUCLEOTIDE SEQUENCE [LARGE SCALE GENOMIC DNA]</scope>
    <source>
        <strain evidence="1 2">XXST-01</strain>
    </source>
</reference>
<dbReference type="InterPro" id="IPR025855">
    <property type="entry name" value="Replic_Relax"/>
</dbReference>
<dbReference type="Pfam" id="PF13814">
    <property type="entry name" value="Replic_Relax"/>
    <property type="match status" value="1"/>
</dbReference>
<accession>A0A431VY01</accession>
<proteinExistence type="predicted"/>
<dbReference type="OrthoDB" id="2676973at2"/>
<evidence type="ECO:0000313" key="2">
    <source>
        <dbReference type="Proteomes" id="UP000271374"/>
    </source>
</evidence>
<sequence>MRHSWYTGLFRCVFLRKRRSYMETMEPQETQEQHENKGVAATLIETTIETKATHRNKAYDAADVRQFTERNSDIDYKILLALYEHRALTSAQLKRGWFPHLHENSIRNRLKTLAERRVLTVNVKAGIKTSPVKLYSLSAFGLRILTENVLEVMEYVPQYDEKKEHYTIDDLKVRSQHNHHYELQEWVMNIRAKRPELFHCEWKRFPFVEEEEDTVRVKPDWLFLEADEATKERTKQNVANNPLLYPYFYRKDAFPDISLQPILCVECDRGNMSRTELVDKWEGYKKLPESYKPKAISVFYTPKKAGDMRHRMIRDTLSHAFELEVIQNHIQLFQGDPQLTHDISMLYFERDKELLRGEEMIDEEQFTTLFKGYVESSNVGEASILDVDKTIERFKLPVQPDAIIMKQQESPILQIVFYGMYGWVNPIIKIQAIKRWLKEGHLSMFSEIQYILIYPNDSFYQDVRTMDDDIFYVSYEEIKGSGKWGKARHEQRKHRQVKWVEVLL</sequence>
<organism evidence="1 2">
    <name type="scientific">Bacillus yapensis</name>
    <dbReference type="NCBI Taxonomy" id="2492960"/>
    <lineage>
        <taxon>Bacteria</taxon>
        <taxon>Bacillati</taxon>
        <taxon>Bacillota</taxon>
        <taxon>Bacilli</taxon>
        <taxon>Bacillales</taxon>
        <taxon>Bacillaceae</taxon>
        <taxon>Bacillus</taxon>
    </lineage>
</organism>
<protein>
    <submittedName>
        <fullName evidence="1">Uncharacterized protein</fullName>
    </submittedName>
</protein>
<dbReference type="Proteomes" id="UP000271374">
    <property type="component" value="Unassembled WGS sequence"/>
</dbReference>
<keyword evidence="2" id="KW-1185">Reference proteome</keyword>
<dbReference type="EMBL" id="RXNT01000016">
    <property type="protein sequence ID" value="RTR28114.1"/>
    <property type="molecule type" value="Genomic_DNA"/>
</dbReference>
<dbReference type="InterPro" id="IPR036390">
    <property type="entry name" value="WH_DNA-bd_sf"/>
</dbReference>
<evidence type="ECO:0000313" key="1">
    <source>
        <dbReference type="EMBL" id="RTR28114.1"/>
    </source>
</evidence>
<dbReference type="AlphaFoldDB" id="A0A431VY01"/>
<dbReference type="SUPFAM" id="SSF46785">
    <property type="entry name" value="Winged helix' DNA-binding domain"/>
    <property type="match status" value="1"/>
</dbReference>
<name>A0A431VY01_9BACI</name>